<dbReference type="PROSITE" id="PS50931">
    <property type="entry name" value="HTH_LYSR"/>
    <property type="match status" value="1"/>
</dbReference>
<dbReference type="SUPFAM" id="SSF46785">
    <property type="entry name" value="Winged helix' DNA-binding domain"/>
    <property type="match status" value="1"/>
</dbReference>
<name>A0A8J7GYA9_9ACTN</name>
<evidence type="ECO:0000256" key="4">
    <source>
        <dbReference type="ARBA" id="ARBA00023163"/>
    </source>
</evidence>
<evidence type="ECO:0000256" key="3">
    <source>
        <dbReference type="ARBA" id="ARBA00023125"/>
    </source>
</evidence>
<feature type="domain" description="HTH lysR-type" evidence="5">
    <location>
        <begin position="1"/>
        <end position="60"/>
    </location>
</feature>
<keyword evidence="3 6" id="KW-0238">DNA-binding</keyword>
<accession>A0A8J7GYA9</accession>
<gene>
    <name evidence="6" type="ORF">IW245_007688</name>
</gene>
<evidence type="ECO:0000259" key="5">
    <source>
        <dbReference type="PROSITE" id="PS50931"/>
    </source>
</evidence>
<evidence type="ECO:0000313" key="6">
    <source>
        <dbReference type="EMBL" id="MBG6141494.1"/>
    </source>
</evidence>
<dbReference type="PANTHER" id="PTHR30346:SF30">
    <property type="entry name" value="SMALL NEUTRAL PROTEASE REGULATORY PROTEIN"/>
    <property type="match status" value="1"/>
</dbReference>
<reference evidence="6" key="1">
    <citation type="submission" date="2020-11" db="EMBL/GenBank/DDBJ databases">
        <title>Sequencing the genomes of 1000 actinobacteria strains.</title>
        <authorList>
            <person name="Klenk H.-P."/>
        </authorList>
    </citation>
    <scope>NUCLEOTIDE SEQUENCE</scope>
    <source>
        <strain evidence="6">DSM 45356</strain>
    </source>
</reference>
<dbReference type="EMBL" id="JADOUF010000001">
    <property type="protein sequence ID" value="MBG6141494.1"/>
    <property type="molecule type" value="Genomic_DNA"/>
</dbReference>
<dbReference type="PANTHER" id="PTHR30346">
    <property type="entry name" value="TRANSCRIPTIONAL DUAL REGULATOR HCAR-RELATED"/>
    <property type="match status" value="1"/>
</dbReference>
<evidence type="ECO:0000256" key="2">
    <source>
        <dbReference type="ARBA" id="ARBA00023015"/>
    </source>
</evidence>
<evidence type="ECO:0000256" key="1">
    <source>
        <dbReference type="ARBA" id="ARBA00009437"/>
    </source>
</evidence>
<keyword evidence="7" id="KW-1185">Reference proteome</keyword>
<evidence type="ECO:0000313" key="7">
    <source>
        <dbReference type="Proteomes" id="UP000622552"/>
    </source>
</evidence>
<protein>
    <submittedName>
        <fullName evidence="6">DNA-binding transcriptional LysR family regulator</fullName>
    </submittedName>
</protein>
<keyword evidence="2" id="KW-0805">Transcription regulation</keyword>
<dbReference type="RefSeq" id="WP_197007896.1">
    <property type="nucleotide sequence ID" value="NZ_BONS01000013.1"/>
</dbReference>
<dbReference type="InterPro" id="IPR036388">
    <property type="entry name" value="WH-like_DNA-bd_sf"/>
</dbReference>
<dbReference type="InterPro" id="IPR000847">
    <property type="entry name" value="LysR_HTH_N"/>
</dbReference>
<dbReference type="GO" id="GO:0032993">
    <property type="term" value="C:protein-DNA complex"/>
    <property type="evidence" value="ECO:0007669"/>
    <property type="project" value="TreeGrafter"/>
</dbReference>
<dbReference type="AlphaFoldDB" id="A0A8J7GYA9"/>
<dbReference type="InterPro" id="IPR036390">
    <property type="entry name" value="WH_DNA-bd_sf"/>
</dbReference>
<dbReference type="Proteomes" id="UP000622552">
    <property type="component" value="Unassembled WGS sequence"/>
</dbReference>
<keyword evidence="4" id="KW-0804">Transcription</keyword>
<dbReference type="GO" id="GO:0003677">
    <property type="term" value="F:DNA binding"/>
    <property type="evidence" value="ECO:0007669"/>
    <property type="project" value="UniProtKB-KW"/>
</dbReference>
<sequence length="82" mass="8666">MNLEVGHLRLVVAVADAEDVRAAAHQLQLTQQSLLERLARIEAAFGGALFAHGGQYLEPTPAGRYVIGCARGILDALEDLGG</sequence>
<proteinExistence type="inferred from homology"/>
<dbReference type="Gene3D" id="1.10.10.10">
    <property type="entry name" value="Winged helix-like DNA-binding domain superfamily/Winged helix DNA-binding domain"/>
    <property type="match status" value="1"/>
</dbReference>
<comment type="caution">
    <text evidence="6">The sequence shown here is derived from an EMBL/GenBank/DDBJ whole genome shotgun (WGS) entry which is preliminary data.</text>
</comment>
<dbReference type="GO" id="GO:0003700">
    <property type="term" value="F:DNA-binding transcription factor activity"/>
    <property type="evidence" value="ECO:0007669"/>
    <property type="project" value="InterPro"/>
</dbReference>
<comment type="similarity">
    <text evidence="1">Belongs to the LysR transcriptional regulatory family.</text>
</comment>
<dbReference type="Pfam" id="PF00126">
    <property type="entry name" value="HTH_1"/>
    <property type="match status" value="1"/>
</dbReference>
<organism evidence="6 7">
    <name type="scientific">Longispora fulva</name>
    <dbReference type="NCBI Taxonomy" id="619741"/>
    <lineage>
        <taxon>Bacteria</taxon>
        <taxon>Bacillati</taxon>
        <taxon>Actinomycetota</taxon>
        <taxon>Actinomycetes</taxon>
        <taxon>Micromonosporales</taxon>
        <taxon>Micromonosporaceae</taxon>
        <taxon>Longispora</taxon>
    </lineage>
</organism>